<dbReference type="Proteomes" id="UP000176650">
    <property type="component" value="Unassembled WGS sequence"/>
</dbReference>
<protein>
    <recommendedName>
        <fullName evidence="4">PKD domain-containing protein</fullName>
    </recommendedName>
</protein>
<dbReference type="STRING" id="1797298.A2988_02445"/>
<evidence type="ECO:0000313" key="3">
    <source>
        <dbReference type="Proteomes" id="UP000176650"/>
    </source>
</evidence>
<evidence type="ECO:0008006" key="4">
    <source>
        <dbReference type="Google" id="ProtNLM"/>
    </source>
</evidence>
<dbReference type="AlphaFoldDB" id="A0A1F5BUS4"/>
<feature type="signal peptide" evidence="1">
    <location>
        <begin position="1"/>
        <end position="26"/>
    </location>
</feature>
<evidence type="ECO:0000313" key="2">
    <source>
        <dbReference type="EMBL" id="OGD34364.1"/>
    </source>
</evidence>
<accession>A0A1F5BUS4</accession>
<sequence length="350" mass="37777">MTRIVKTTETALVMAFFLFIGFYAYAQTDAPTAPSEQDIAGSLNLDQFSAPSVDIVVSASGVVGTTALLSARTSNISDNASEFQWYLDDRIMPLQSGKARTTFSFKTTEPFHLVRLVVLENGQKAAENTVSVSSFAVSLVWAADTFVPGDYEGKAMPIVGSRVTVTALPDIQGESPENLLYTWYVNSESQVRGVVNEQDFSFRITKNVSFVPVVVEVSNQSQSITVRQALTVPVLRPALFVYQGKEQPGSPPAGGSPQAGLSSGTAFVSRGEKLSVYAKPFYFHIQSANDLSYQWQFNNQSAASVPPDPNFLLLAIPKDSGTGTRTLSVSATSFIVLGEQARAELTVNIL</sequence>
<reference evidence="2 3" key="1">
    <citation type="journal article" date="2016" name="Nat. Commun.">
        <title>Thousands of microbial genomes shed light on interconnected biogeochemical processes in an aquifer system.</title>
        <authorList>
            <person name="Anantharaman K."/>
            <person name="Brown C.T."/>
            <person name="Hug L.A."/>
            <person name="Sharon I."/>
            <person name="Castelle C.J."/>
            <person name="Probst A.J."/>
            <person name="Thomas B.C."/>
            <person name="Singh A."/>
            <person name="Wilkins M.J."/>
            <person name="Karaoz U."/>
            <person name="Brodie E.L."/>
            <person name="Williams K.H."/>
            <person name="Hubbard S.S."/>
            <person name="Banfield J.F."/>
        </authorList>
    </citation>
    <scope>NUCLEOTIDE SEQUENCE [LARGE SCALE GENOMIC DNA]</scope>
</reference>
<evidence type="ECO:0000256" key="1">
    <source>
        <dbReference type="SAM" id="SignalP"/>
    </source>
</evidence>
<organism evidence="2 3">
    <name type="scientific">Candidatus Azambacteria bacterium RIFCSPLOWO2_01_FULL_46_25</name>
    <dbReference type="NCBI Taxonomy" id="1797298"/>
    <lineage>
        <taxon>Bacteria</taxon>
        <taxon>Candidatus Azamiibacteriota</taxon>
    </lineage>
</organism>
<comment type="caution">
    <text evidence="2">The sequence shown here is derived from an EMBL/GenBank/DDBJ whole genome shotgun (WGS) entry which is preliminary data.</text>
</comment>
<keyword evidence="1" id="KW-0732">Signal</keyword>
<gene>
    <name evidence="2" type="ORF">A2988_02445</name>
</gene>
<feature type="chain" id="PRO_5009517981" description="PKD domain-containing protein" evidence="1">
    <location>
        <begin position="27"/>
        <end position="350"/>
    </location>
</feature>
<name>A0A1F5BUS4_9BACT</name>
<dbReference type="EMBL" id="MEYS01000001">
    <property type="protein sequence ID" value="OGD34364.1"/>
    <property type="molecule type" value="Genomic_DNA"/>
</dbReference>
<proteinExistence type="predicted"/>